<feature type="compositionally biased region" description="Basic residues" evidence="1">
    <location>
        <begin position="273"/>
        <end position="282"/>
    </location>
</feature>
<accession>A0ABP1BMT6</accession>
<keyword evidence="2" id="KW-0472">Membrane</keyword>
<feature type="region of interest" description="Disordered" evidence="1">
    <location>
        <begin position="259"/>
        <end position="327"/>
    </location>
</feature>
<protein>
    <submittedName>
        <fullName evidence="3">Uncharacterized protein</fullName>
    </submittedName>
</protein>
<proteinExistence type="predicted"/>
<evidence type="ECO:0000313" key="4">
    <source>
        <dbReference type="Proteomes" id="UP001497522"/>
    </source>
</evidence>
<evidence type="ECO:0000256" key="2">
    <source>
        <dbReference type="SAM" id="Phobius"/>
    </source>
</evidence>
<name>A0ABP1BMT6_9BRYO</name>
<keyword evidence="4" id="KW-1185">Reference proteome</keyword>
<dbReference type="EMBL" id="OZ023706">
    <property type="protein sequence ID" value="CAK9877098.1"/>
    <property type="molecule type" value="Genomic_DNA"/>
</dbReference>
<feature type="transmembrane region" description="Helical" evidence="2">
    <location>
        <begin position="72"/>
        <end position="91"/>
    </location>
</feature>
<gene>
    <name evidence="3" type="ORF">CSSPJE1EN2_LOCUS19140</name>
</gene>
<organism evidence="3 4">
    <name type="scientific">Sphagnum jensenii</name>
    <dbReference type="NCBI Taxonomy" id="128206"/>
    <lineage>
        <taxon>Eukaryota</taxon>
        <taxon>Viridiplantae</taxon>
        <taxon>Streptophyta</taxon>
        <taxon>Embryophyta</taxon>
        <taxon>Bryophyta</taxon>
        <taxon>Sphagnophytina</taxon>
        <taxon>Sphagnopsida</taxon>
        <taxon>Sphagnales</taxon>
        <taxon>Sphagnaceae</taxon>
        <taxon>Sphagnum</taxon>
    </lineage>
</organism>
<evidence type="ECO:0000256" key="1">
    <source>
        <dbReference type="SAM" id="MobiDB-lite"/>
    </source>
</evidence>
<keyword evidence="2" id="KW-1133">Transmembrane helix</keyword>
<sequence>MKRTADILRCAARDQQVEDHIIFKACNYAKAVRMVLAARKTRIPITSGCCCLKYMGTISAGAGPAAISATTAFWLCTTTGALVVLLHLLLISCSSFTSANRCFSTAPPSDSSFIGLGKHNRLINLKELYGAAFITTHGRNVAAATTTVEDPDHIAIYLSKSRRKSPEVIDHVRQQAAVACNHHHNNNNYNILLLQQRLEITKTANLLQLLMIKLTWWTKDMMQIQLHMVRDLHKIILNLYDPTTAAVAADHNIAAPAHIQRRPRRMMSSSSRVHTRTRRRKLMLPESSNSYESPKHAAAAANFPHSPSSNDFFGDYRDPQSHPPRSN</sequence>
<dbReference type="Proteomes" id="UP001497522">
    <property type="component" value="Chromosome 5"/>
</dbReference>
<evidence type="ECO:0000313" key="3">
    <source>
        <dbReference type="EMBL" id="CAK9877098.1"/>
    </source>
</evidence>
<keyword evidence="2" id="KW-0812">Transmembrane</keyword>
<reference evidence="3" key="1">
    <citation type="submission" date="2024-03" db="EMBL/GenBank/DDBJ databases">
        <authorList>
            <consortium name="ELIXIR-Norway"/>
            <consortium name="Elixir Norway"/>
        </authorList>
    </citation>
    <scope>NUCLEOTIDE SEQUENCE</scope>
</reference>